<dbReference type="SUPFAM" id="SSF52317">
    <property type="entry name" value="Class I glutamine amidotransferase-like"/>
    <property type="match status" value="1"/>
</dbReference>
<organism evidence="4 5">
    <name type="scientific">Frondihabitans sucicola</name>
    <dbReference type="NCBI Taxonomy" id="1268041"/>
    <lineage>
        <taxon>Bacteria</taxon>
        <taxon>Bacillati</taxon>
        <taxon>Actinomycetota</taxon>
        <taxon>Actinomycetes</taxon>
        <taxon>Micrococcales</taxon>
        <taxon>Microbacteriaceae</taxon>
        <taxon>Frondihabitans</taxon>
    </lineage>
</organism>
<dbReference type="PRINTS" id="PR00097">
    <property type="entry name" value="ANTSNTHASEII"/>
</dbReference>
<dbReference type="PRINTS" id="PR00096">
    <property type="entry name" value="GATASE"/>
</dbReference>
<keyword evidence="5" id="KW-1185">Reference proteome</keyword>
<gene>
    <name evidence="4" type="ORF">GCM10025867_09440</name>
</gene>
<dbReference type="Gene3D" id="3.40.50.880">
    <property type="match status" value="1"/>
</dbReference>
<feature type="region of interest" description="Disordered" evidence="2">
    <location>
        <begin position="202"/>
        <end position="268"/>
    </location>
</feature>
<name>A0ABN6XUS0_9MICO</name>
<dbReference type="EMBL" id="AP027732">
    <property type="protein sequence ID" value="BDZ48703.1"/>
    <property type="molecule type" value="Genomic_DNA"/>
</dbReference>
<evidence type="ECO:0000259" key="3">
    <source>
        <dbReference type="Pfam" id="PF00117"/>
    </source>
</evidence>
<evidence type="ECO:0000313" key="5">
    <source>
        <dbReference type="Proteomes" id="UP001321486"/>
    </source>
</evidence>
<feature type="compositionally biased region" description="Basic residues" evidence="2">
    <location>
        <begin position="233"/>
        <end position="242"/>
    </location>
</feature>
<dbReference type="InterPro" id="IPR050472">
    <property type="entry name" value="Anth_synth/Amidotransfase"/>
</dbReference>
<dbReference type="PANTHER" id="PTHR43418">
    <property type="entry name" value="MULTIFUNCTIONAL TRYPTOPHAN BIOSYNTHESIS PROTEIN-RELATED"/>
    <property type="match status" value="1"/>
</dbReference>
<keyword evidence="1" id="KW-0315">Glutamine amidotransferase</keyword>
<dbReference type="Pfam" id="PF00117">
    <property type="entry name" value="GATase"/>
    <property type="match status" value="1"/>
</dbReference>
<dbReference type="CDD" id="cd01743">
    <property type="entry name" value="GATase1_Anthranilate_Synthase"/>
    <property type="match status" value="1"/>
</dbReference>
<dbReference type="InterPro" id="IPR029062">
    <property type="entry name" value="Class_I_gatase-like"/>
</dbReference>
<proteinExistence type="predicted"/>
<evidence type="ECO:0000256" key="1">
    <source>
        <dbReference type="ARBA" id="ARBA00022962"/>
    </source>
</evidence>
<dbReference type="PANTHER" id="PTHR43418:SF4">
    <property type="entry name" value="MULTIFUNCTIONAL TRYPTOPHAN BIOSYNTHESIS PROTEIN"/>
    <property type="match status" value="1"/>
</dbReference>
<dbReference type="NCBIfam" id="TIGR00566">
    <property type="entry name" value="trpG_papA"/>
    <property type="match status" value="1"/>
</dbReference>
<reference evidence="5" key="1">
    <citation type="journal article" date="2019" name="Int. J. Syst. Evol. Microbiol.">
        <title>The Global Catalogue of Microorganisms (GCM) 10K type strain sequencing project: providing services to taxonomists for standard genome sequencing and annotation.</title>
        <authorList>
            <consortium name="The Broad Institute Genomics Platform"/>
            <consortium name="The Broad Institute Genome Sequencing Center for Infectious Disease"/>
            <person name="Wu L."/>
            <person name="Ma J."/>
        </authorList>
    </citation>
    <scope>NUCLEOTIDE SEQUENCE [LARGE SCALE GENOMIC DNA]</scope>
    <source>
        <strain evidence="5">NBRC 108728</strain>
    </source>
</reference>
<dbReference type="PRINTS" id="PR00099">
    <property type="entry name" value="CPSGATASE"/>
</dbReference>
<feature type="compositionally biased region" description="Low complexity" evidence="2">
    <location>
        <begin position="243"/>
        <end position="259"/>
    </location>
</feature>
<dbReference type="PROSITE" id="PS51273">
    <property type="entry name" value="GATASE_TYPE_1"/>
    <property type="match status" value="1"/>
</dbReference>
<evidence type="ECO:0000256" key="2">
    <source>
        <dbReference type="SAM" id="MobiDB-lite"/>
    </source>
</evidence>
<accession>A0ABN6XUS0</accession>
<dbReference type="InterPro" id="IPR006221">
    <property type="entry name" value="TrpG/PapA_dom"/>
</dbReference>
<feature type="domain" description="Glutamine amidotransferase" evidence="3">
    <location>
        <begin position="5"/>
        <end position="189"/>
    </location>
</feature>
<dbReference type="InterPro" id="IPR017926">
    <property type="entry name" value="GATASE"/>
</dbReference>
<evidence type="ECO:0000313" key="4">
    <source>
        <dbReference type="EMBL" id="BDZ48703.1"/>
    </source>
</evidence>
<protein>
    <recommendedName>
        <fullName evidence="3">Glutamine amidotransferase domain-containing protein</fullName>
    </recommendedName>
</protein>
<dbReference type="Proteomes" id="UP001321486">
    <property type="component" value="Chromosome"/>
</dbReference>
<sequence>MTRILVIDNYDSFVYTLNGYLQQLGAETDVVRNDSFPGAQAARRIDEYDGVLLSPGPGTPAAAGVSIDVVHAALDSGTPLLGVCLGHQAIAEALGATVTHAEELMHGKTSRVTHDGSAFYANVPQPFVATRYHSLAVVTDTVPDDLLVTSQTSGGVIMGLRHREAPVYGVQFHPESVLTEGGYSMIGNWLGVAGLPGAAETAKGLSPSSTSAEAVRRRRDTGMLGASAALSPRRPRRSRPPSRARGGTAWGGTARRSTAWSGPACSGIARGATTRCATARSATARCRRSA</sequence>